<dbReference type="OrthoDB" id="638548at2"/>
<keyword evidence="1" id="KW-0802">TPR repeat</keyword>
<feature type="chain" id="PRO_5011693885" evidence="2">
    <location>
        <begin position="23"/>
        <end position="563"/>
    </location>
</feature>
<accession>A0A1I5XNM2</accession>
<reference evidence="3 4" key="1">
    <citation type="submission" date="2016-10" db="EMBL/GenBank/DDBJ databases">
        <authorList>
            <person name="de Groot N.N."/>
        </authorList>
    </citation>
    <scope>NUCLEOTIDE SEQUENCE [LARGE SCALE GENOMIC DNA]</scope>
    <source>
        <strain evidence="4">E92,LMG 26720,CCM 7988</strain>
    </source>
</reference>
<name>A0A1I5XNM2_9BACT</name>
<proteinExistence type="predicted"/>
<dbReference type="SUPFAM" id="SSF48452">
    <property type="entry name" value="TPR-like"/>
    <property type="match status" value="3"/>
</dbReference>
<evidence type="ECO:0000256" key="2">
    <source>
        <dbReference type="SAM" id="SignalP"/>
    </source>
</evidence>
<dbReference type="Pfam" id="PF13181">
    <property type="entry name" value="TPR_8"/>
    <property type="match status" value="1"/>
</dbReference>
<feature type="repeat" description="TPR" evidence="1">
    <location>
        <begin position="54"/>
        <end position="87"/>
    </location>
</feature>
<sequence>MNVKMKSLLVAVGLLFVSVAQAQTIQAGLAQLDGDQPSKAKATFEGLANSAPNAENLFYLGYYQLRTGDYNAAKATFEKGLAADPKNPLNSVGLGTIQVANKNVAAAKVTFDKILADTKSKNADVLAKIAEAYVMFYDNTKEEGFNKGNNDPGEAIRLLDLIPEKAKKALTADNLIVKGDAFLIKNDGGPAVSAYEQALLLDPKSAKAKVKIGIVYLRGKNYKEAQARYKESIETDSNYAPGYKRYGEYFIIGSQYKNASKYFRKYLEKADATPQVLLETAKLLFLSKDYEGAMKFTQQAEAGGIKDNDIFRMKGWSNIELGNAQLGIENLEQMIKAGVKPYPTDNLYFGKGYQSLGKDSIALTYYEQAAPFDTLNNLNINIHDIKYKEKKFKEAAAATAKAIKWKEAKKERVLSNDYFTLGRDYYFTGAYLPKEDTLGRYEAGMKADTALAGAIGVNDKFAPFYLWRARANSLADYNNTKWSAVPYYQQYLTVVDFAKVDKNTLFEAYKYLGGHQLTVVKDSAKAQEYFNKALEIKPDDPTIKEYLEATTTPATASPAKPKK</sequence>
<dbReference type="PANTHER" id="PTHR12558:SF13">
    <property type="entry name" value="CELL DIVISION CYCLE PROTEIN 27 HOMOLOG"/>
    <property type="match status" value="1"/>
</dbReference>
<dbReference type="EMBL" id="FOXH01000015">
    <property type="protein sequence ID" value="SFQ33426.1"/>
    <property type="molecule type" value="Genomic_DNA"/>
</dbReference>
<dbReference type="STRING" id="1079859.SAMN04515674_11579"/>
<protein>
    <submittedName>
        <fullName evidence="3">Tetratricopeptide repeat-containing protein</fullName>
    </submittedName>
</protein>
<feature type="repeat" description="TPR" evidence="1">
    <location>
        <begin position="206"/>
        <end position="239"/>
    </location>
</feature>
<feature type="signal peptide" evidence="2">
    <location>
        <begin position="1"/>
        <end position="22"/>
    </location>
</feature>
<evidence type="ECO:0000313" key="3">
    <source>
        <dbReference type="EMBL" id="SFQ33426.1"/>
    </source>
</evidence>
<keyword evidence="4" id="KW-1185">Reference proteome</keyword>
<dbReference type="PROSITE" id="PS50005">
    <property type="entry name" value="TPR"/>
    <property type="match status" value="4"/>
</dbReference>
<dbReference type="Gene3D" id="1.25.40.10">
    <property type="entry name" value="Tetratricopeptide repeat domain"/>
    <property type="match status" value="3"/>
</dbReference>
<dbReference type="AlphaFoldDB" id="A0A1I5XNM2"/>
<dbReference type="RefSeq" id="WP_143095283.1">
    <property type="nucleotide sequence ID" value="NZ_FOXH01000015.1"/>
</dbReference>
<dbReference type="InterPro" id="IPR011990">
    <property type="entry name" value="TPR-like_helical_dom_sf"/>
</dbReference>
<evidence type="ECO:0000313" key="4">
    <source>
        <dbReference type="Proteomes" id="UP000199306"/>
    </source>
</evidence>
<keyword evidence="2" id="KW-0732">Signal</keyword>
<organism evidence="3 4">
    <name type="scientific">Pseudarcicella hirudinis</name>
    <dbReference type="NCBI Taxonomy" id="1079859"/>
    <lineage>
        <taxon>Bacteria</taxon>
        <taxon>Pseudomonadati</taxon>
        <taxon>Bacteroidota</taxon>
        <taxon>Cytophagia</taxon>
        <taxon>Cytophagales</taxon>
        <taxon>Flectobacillaceae</taxon>
        <taxon>Pseudarcicella</taxon>
    </lineage>
</organism>
<dbReference type="PANTHER" id="PTHR12558">
    <property type="entry name" value="CELL DIVISION CYCLE 16,23,27"/>
    <property type="match status" value="1"/>
</dbReference>
<dbReference type="SMART" id="SM00028">
    <property type="entry name" value="TPR"/>
    <property type="match status" value="4"/>
</dbReference>
<feature type="repeat" description="TPR" evidence="1">
    <location>
        <begin position="507"/>
        <end position="540"/>
    </location>
</feature>
<dbReference type="Pfam" id="PF13432">
    <property type="entry name" value="TPR_16"/>
    <property type="match status" value="1"/>
</dbReference>
<feature type="repeat" description="TPR" evidence="1">
    <location>
        <begin position="172"/>
        <end position="205"/>
    </location>
</feature>
<dbReference type="Proteomes" id="UP000199306">
    <property type="component" value="Unassembled WGS sequence"/>
</dbReference>
<evidence type="ECO:0000256" key="1">
    <source>
        <dbReference type="PROSITE-ProRule" id="PRU00339"/>
    </source>
</evidence>
<gene>
    <name evidence="3" type="ORF">SAMN04515674_11579</name>
</gene>
<dbReference type="Pfam" id="PF14559">
    <property type="entry name" value="TPR_19"/>
    <property type="match status" value="1"/>
</dbReference>
<dbReference type="InterPro" id="IPR019734">
    <property type="entry name" value="TPR_rpt"/>
</dbReference>